<dbReference type="InterPro" id="IPR001789">
    <property type="entry name" value="Sig_transdc_resp-reg_receiver"/>
</dbReference>
<evidence type="ECO:0000313" key="4">
    <source>
        <dbReference type="Proteomes" id="UP001250932"/>
    </source>
</evidence>
<accession>A0ABU3K3K0</accession>
<evidence type="ECO:0000313" key="3">
    <source>
        <dbReference type="EMBL" id="MDT7040968.1"/>
    </source>
</evidence>
<dbReference type="PROSITE" id="PS50110">
    <property type="entry name" value="RESPONSE_REGULATORY"/>
    <property type="match status" value="1"/>
</dbReference>
<feature type="domain" description="Response regulatory" evidence="2">
    <location>
        <begin position="6"/>
        <end position="133"/>
    </location>
</feature>
<name>A0ABU3K3K0_9BACT</name>
<gene>
    <name evidence="3" type="ORF">PPG34_01320</name>
</gene>
<sequence length="148" mass="17089">MKRDINILMVEEDRYEVECLNEAITVGQIISVNIEQAEDGDHALAFLHQEYPYLDAPKPDVIFLNLNVPGMPGRELLNAIKSDQALASIPLVVLTQSEDDKDTVEAYSFDRTCFFFKKPENCQDWLLILKCIEDVWQTFIQYPQSFEK</sequence>
<dbReference type="InterPro" id="IPR011006">
    <property type="entry name" value="CheY-like_superfamily"/>
</dbReference>
<proteinExistence type="predicted"/>
<dbReference type="PANTHER" id="PTHR44520:SF2">
    <property type="entry name" value="RESPONSE REGULATOR RCP1"/>
    <property type="match status" value="1"/>
</dbReference>
<dbReference type="InterPro" id="IPR052893">
    <property type="entry name" value="TCS_response_regulator"/>
</dbReference>
<dbReference type="Proteomes" id="UP001250932">
    <property type="component" value="Unassembled WGS sequence"/>
</dbReference>
<evidence type="ECO:0000256" key="1">
    <source>
        <dbReference type="PROSITE-ProRule" id="PRU00169"/>
    </source>
</evidence>
<comment type="caution">
    <text evidence="3">The sequence shown here is derived from an EMBL/GenBank/DDBJ whole genome shotgun (WGS) entry which is preliminary data.</text>
</comment>
<dbReference type="Pfam" id="PF00072">
    <property type="entry name" value="Response_reg"/>
    <property type="match status" value="1"/>
</dbReference>
<organism evidence="3 4">
    <name type="scientific">Candidatus Nitronereus thalassa</name>
    <dbReference type="NCBI Taxonomy" id="3020898"/>
    <lineage>
        <taxon>Bacteria</taxon>
        <taxon>Pseudomonadati</taxon>
        <taxon>Nitrospirota</taxon>
        <taxon>Nitrospiria</taxon>
        <taxon>Nitrospirales</taxon>
        <taxon>Nitrospiraceae</taxon>
        <taxon>Candidatus Nitronereus</taxon>
    </lineage>
</organism>
<reference evidence="3 4" key="1">
    <citation type="journal article" date="2023" name="ISME J.">
        <title>Cultivation and genomic characterization of novel and ubiquitous marine nitrite-oxidizing bacteria from the Nitrospirales.</title>
        <authorList>
            <person name="Mueller A.J."/>
            <person name="Daebeler A."/>
            <person name="Herbold C.W."/>
            <person name="Kirkegaard R.H."/>
            <person name="Daims H."/>
        </authorList>
    </citation>
    <scope>NUCLEOTIDE SEQUENCE [LARGE SCALE GENOMIC DNA]</scope>
    <source>
        <strain evidence="3 4">EB</strain>
    </source>
</reference>
<comment type="caution">
    <text evidence="1">Lacks conserved residue(s) required for the propagation of feature annotation.</text>
</comment>
<protein>
    <submittedName>
        <fullName evidence="3">Response regulator</fullName>
    </submittedName>
</protein>
<evidence type="ECO:0000259" key="2">
    <source>
        <dbReference type="PROSITE" id="PS50110"/>
    </source>
</evidence>
<keyword evidence="4" id="KW-1185">Reference proteome</keyword>
<dbReference type="SUPFAM" id="SSF52172">
    <property type="entry name" value="CheY-like"/>
    <property type="match status" value="1"/>
</dbReference>
<dbReference type="RefSeq" id="WP_313831327.1">
    <property type="nucleotide sequence ID" value="NZ_JAQOUE010000001.1"/>
</dbReference>
<dbReference type="Gene3D" id="3.40.50.2300">
    <property type="match status" value="1"/>
</dbReference>
<dbReference type="PANTHER" id="PTHR44520">
    <property type="entry name" value="RESPONSE REGULATOR RCP1-RELATED"/>
    <property type="match status" value="1"/>
</dbReference>
<dbReference type="EMBL" id="JAQOUE010000001">
    <property type="protein sequence ID" value="MDT7040968.1"/>
    <property type="molecule type" value="Genomic_DNA"/>
</dbReference>